<evidence type="ECO:0000256" key="15">
    <source>
        <dbReference type="ARBA" id="ARBA00023134"/>
    </source>
</evidence>
<keyword evidence="20" id="KW-0548">Nucleotidyltransferase</keyword>
<protein>
    <recommendedName>
        <fullName evidence="16">Adenosylcobinamide kinase</fullName>
        <ecNumber evidence="8">2.7.1.156</ecNumber>
        <ecNumber evidence="9">2.7.7.62</ecNumber>
    </recommendedName>
    <alternativeName>
        <fullName evidence="17">Adenosylcobinamide-phosphate guanylyltransferase</fullName>
    </alternativeName>
</protein>
<dbReference type="AlphaFoldDB" id="B3EJQ0"/>
<dbReference type="GO" id="GO:0005525">
    <property type="term" value="F:GTP binding"/>
    <property type="evidence" value="ECO:0007669"/>
    <property type="project" value="UniProtKB-KW"/>
</dbReference>
<reference evidence="20" key="1">
    <citation type="submission" date="2008-06" db="EMBL/GenBank/DDBJ databases">
        <title>Complete sequence of Chlorobium phaeobacteroides BS1.</title>
        <authorList>
            <consortium name="US DOE Joint Genome Institute"/>
            <person name="Lucas S."/>
            <person name="Copeland A."/>
            <person name="Lapidus A."/>
            <person name="Glavina del Rio T."/>
            <person name="Dalin E."/>
            <person name="Tice H."/>
            <person name="Bruce D."/>
            <person name="Goodwin L."/>
            <person name="Pitluck S."/>
            <person name="Schmutz J."/>
            <person name="Larimer F."/>
            <person name="Land M."/>
            <person name="Hauser L."/>
            <person name="Kyrpides N."/>
            <person name="Ovchinnikova G."/>
            <person name="Li T."/>
            <person name="Liu Z."/>
            <person name="Zhao F."/>
            <person name="Overmann J."/>
            <person name="Bryant D.A."/>
            <person name="Richardson P."/>
        </authorList>
    </citation>
    <scope>NUCLEOTIDE SEQUENCE [LARGE SCALE GENOMIC DNA]</scope>
    <source>
        <strain evidence="20">BS1</strain>
    </source>
</reference>
<keyword evidence="11 20" id="KW-0808">Transferase</keyword>
<dbReference type="UniPathway" id="UPA00148">
    <property type="reaction ID" value="UER00236"/>
</dbReference>
<comment type="pathway">
    <text evidence="6">Cofactor biosynthesis; adenosylcobalamin biosynthesis; adenosylcobalamin from cob(II)yrinate a,c-diamide: step 5/7.</text>
</comment>
<feature type="binding site" evidence="19">
    <location>
        <begin position="11"/>
        <end position="18"/>
    </location>
    <ligand>
        <name>GTP</name>
        <dbReference type="ChEBI" id="CHEBI:37565"/>
    </ligand>
</feature>
<feature type="binding site" evidence="19">
    <location>
        <begin position="35"/>
        <end position="37"/>
    </location>
    <ligand>
        <name>GTP</name>
        <dbReference type="ChEBI" id="CHEBI:37565"/>
    </ligand>
</feature>
<evidence type="ECO:0000256" key="6">
    <source>
        <dbReference type="ARBA" id="ARBA00005159"/>
    </source>
</evidence>
<dbReference type="GO" id="GO:0043752">
    <property type="term" value="F:adenosylcobinamide kinase activity"/>
    <property type="evidence" value="ECO:0007669"/>
    <property type="project" value="UniProtKB-EC"/>
</dbReference>
<name>B3EJQ0_CHLPB</name>
<evidence type="ECO:0000256" key="17">
    <source>
        <dbReference type="ARBA" id="ARBA00030571"/>
    </source>
</evidence>
<keyword evidence="13" id="KW-0418">Kinase</keyword>
<sequence>MIMPEVIYVTGGARSGKSSFALQCAGRFRNKAFLATAEAFDDEMQARIAKHREERGGVYTTFEEPVDIDVTLRFLPDNIDVAVVDCLTVWAGNLLHKLGLQEAIMSHVDRLLAVLQNPPCSVILVSNEVGMGIVPENAMAREFRDIAGIINQKVAGVATEAWFLCSGIPMRLK</sequence>
<evidence type="ECO:0000256" key="2">
    <source>
        <dbReference type="ARBA" id="ARBA00000711"/>
    </source>
</evidence>
<keyword evidence="15 19" id="KW-0342">GTP-binding</keyword>
<dbReference type="STRING" id="331678.Cphamn1_1493"/>
<evidence type="ECO:0000256" key="14">
    <source>
        <dbReference type="ARBA" id="ARBA00022840"/>
    </source>
</evidence>
<dbReference type="KEGG" id="cpb:Cphamn1_1493"/>
<evidence type="ECO:0000256" key="4">
    <source>
        <dbReference type="ARBA" id="ARBA00003889"/>
    </source>
</evidence>
<comment type="function">
    <text evidence="4">Catalyzes ATP-dependent phosphorylation of adenosylcobinamide and addition of GMP to adenosylcobinamide phosphate.</text>
</comment>
<comment type="catalytic activity">
    <reaction evidence="3">
        <text>adenosylcob(III)inamide + GTP = adenosylcob(III)inamide phosphate + GDP + H(+)</text>
        <dbReference type="Rhea" id="RHEA:15765"/>
        <dbReference type="ChEBI" id="CHEBI:2480"/>
        <dbReference type="ChEBI" id="CHEBI:15378"/>
        <dbReference type="ChEBI" id="CHEBI:37565"/>
        <dbReference type="ChEBI" id="CHEBI:58189"/>
        <dbReference type="ChEBI" id="CHEBI:58502"/>
        <dbReference type="EC" id="2.7.1.156"/>
    </reaction>
</comment>
<evidence type="ECO:0000256" key="8">
    <source>
        <dbReference type="ARBA" id="ARBA00012016"/>
    </source>
</evidence>
<dbReference type="NCBIfam" id="NF004469">
    <property type="entry name" value="PRK05800.1"/>
    <property type="match status" value="1"/>
</dbReference>
<feature type="binding site" evidence="19">
    <location>
        <position position="85"/>
    </location>
    <ligand>
        <name>GTP</name>
        <dbReference type="ChEBI" id="CHEBI:37565"/>
    </ligand>
</feature>
<dbReference type="Pfam" id="PF02283">
    <property type="entry name" value="CobU"/>
    <property type="match status" value="1"/>
</dbReference>
<feature type="binding site" evidence="19">
    <location>
        <begin position="52"/>
        <end position="55"/>
    </location>
    <ligand>
        <name>GTP</name>
        <dbReference type="ChEBI" id="CHEBI:37565"/>
    </ligand>
</feature>
<comment type="catalytic activity">
    <reaction evidence="1">
        <text>adenosylcob(III)inamide + ATP = adenosylcob(III)inamide phosphate + ADP + H(+)</text>
        <dbReference type="Rhea" id="RHEA:15769"/>
        <dbReference type="ChEBI" id="CHEBI:2480"/>
        <dbReference type="ChEBI" id="CHEBI:15378"/>
        <dbReference type="ChEBI" id="CHEBI:30616"/>
        <dbReference type="ChEBI" id="CHEBI:58502"/>
        <dbReference type="ChEBI" id="CHEBI:456216"/>
        <dbReference type="EC" id="2.7.1.156"/>
    </reaction>
</comment>
<organism evidence="20">
    <name type="scientific">Chlorobium phaeobacteroides (strain BS1)</name>
    <dbReference type="NCBI Taxonomy" id="331678"/>
    <lineage>
        <taxon>Bacteria</taxon>
        <taxon>Pseudomonadati</taxon>
        <taxon>Chlorobiota</taxon>
        <taxon>Chlorobiia</taxon>
        <taxon>Chlorobiales</taxon>
        <taxon>Chlorobiaceae</taxon>
        <taxon>Chlorobium/Pelodictyon group</taxon>
        <taxon>Chlorobium</taxon>
    </lineage>
</organism>
<comment type="similarity">
    <text evidence="7">Belongs to the CobU/CobP family.</text>
</comment>
<keyword evidence="12 19" id="KW-0547">Nucleotide-binding</keyword>
<dbReference type="PANTHER" id="PTHR34848">
    <property type="match status" value="1"/>
</dbReference>
<dbReference type="EC" id="2.7.1.156" evidence="8"/>
<evidence type="ECO:0000256" key="10">
    <source>
        <dbReference type="ARBA" id="ARBA00022573"/>
    </source>
</evidence>
<dbReference type="GO" id="GO:0009236">
    <property type="term" value="P:cobalamin biosynthetic process"/>
    <property type="evidence" value="ECO:0007669"/>
    <property type="project" value="UniProtKB-UniPathway"/>
</dbReference>
<evidence type="ECO:0000256" key="9">
    <source>
        <dbReference type="ARBA" id="ARBA00012523"/>
    </source>
</evidence>
<evidence type="ECO:0000256" key="12">
    <source>
        <dbReference type="ARBA" id="ARBA00022741"/>
    </source>
</evidence>
<dbReference type="EMBL" id="CP001101">
    <property type="protein sequence ID" value="ACE04419.1"/>
    <property type="molecule type" value="Genomic_DNA"/>
</dbReference>
<evidence type="ECO:0000256" key="5">
    <source>
        <dbReference type="ARBA" id="ARBA00004692"/>
    </source>
</evidence>
<evidence type="ECO:0000256" key="1">
    <source>
        <dbReference type="ARBA" id="ARBA00000312"/>
    </source>
</evidence>
<feature type="active site" description="GMP-histidine intermediate" evidence="18">
    <location>
        <position position="51"/>
    </location>
</feature>
<evidence type="ECO:0000256" key="19">
    <source>
        <dbReference type="PIRSR" id="PIRSR006135-2"/>
    </source>
</evidence>
<keyword evidence="14" id="KW-0067">ATP-binding</keyword>
<dbReference type="GO" id="GO:0005524">
    <property type="term" value="F:ATP binding"/>
    <property type="evidence" value="ECO:0007669"/>
    <property type="project" value="UniProtKB-KW"/>
</dbReference>
<evidence type="ECO:0000256" key="16">
    <source>
        <dbReference type="ARBA" id="ARBA00029570"/>
    </source>
</evidence>
<dbReference type="SUPFAM" id="SSF52540">
    <property type="entry name" value="P-loop containing nucleoside triphosphate hydrolases"/>
    <property type="match status" value="1"/>
</dbReference>
<accession>B3EJQ0</accession>
<dbReference type="InterPro" id="IPR027417">
    <property type="entry name" value="P-loop_NTPase"/>
</dbReference>
<keyword evidence="10" id="KW-0169">Cobalamin biosynthesis</keyword>
<dbReference type="PIRSF" id="PIRSF006135">
    <property type="entry name" value="CobU"/>
    <property type="match status" value="1"/>
</dbReference>
<dbReference type="CDD" id="cd00544">
    <property type="entry name" value="CobU"/>
    <property type="match status" value="1"/>
</dbReference>
<feature type="binding site" evidence="19">
    <location>
        <position position="63"/>
    </location>
    <ligand>
        <name>GTP</name>
        <dbReference type="ChEBI" id="CHEBI:37565"/>
    </ligand>
</feature>
<comment type="catalytic activity">
    <reaction evidence="2">
        <text>adenosylcob(III)inamide phosphate + GTP + H(+) = adenosylcob(III)inamide-GDP + diphosphate</text>
        <dbReference type="Rhea" id="RHEA:22712"/>
        <dbReference type="ChEBI" id="CHEBI:15378"/>
        <dbReference type="ChEBI" id="CHEBI:33019"/>
        <dbReference type="ChEBI" id="CHEBI:37565"/>
        <dbReference type="ChEBI" id="CHEBI:58502"/>
        <dbReference type="ChEBI" id="CHEBI:60487"/>
        <dbReference type="EC" id="2.7.7.62"/>
    </reaction>
</comment>
<proteinExistence type="inferred from homology"/>
<evidence type="ECO:0000256" key="7">
    <source>
        <dbReference type="ARBA" id="ARBA00007490"/>
    </source>
</evidence>
<dbReference type="eggNOG" id="COG2087">
    <property type="taxonomic scope" value="Bacteria"/>
</dbReference>
<dbReference type="InterPro" id="IPR003203">
    <property type="entry name" value="CobU/CobP"/>
</dbReference>
<dbReference type="HOGENOM" id="CLU_094161_0_1_10"/>
<dbReference type="Gene3D" id="3.40.50.300">
    <property type="entry name" value="P-loop containing nucleotide triphosphate hydrolases"/>
    <property type="match status" value="1"/>
</dbReference>
<dbReference type="GO" id="GO:0008820">
    <property type="term" value="F:cobinamide phosphate guanylyltransferase activity"/>
    <property type="evidence" value="ECO:0007669"/>
    <property type="project" value="UniProtKB-EC"/>
</dbReference>
<gene>
    <name evidence="20" type="ordered locus">Cphamn1_1493</name>
</gene>
<dbReference type="EC" id="2.7.7.62" evidence="9"/>
<evidence type="ECO:0000256" key="11">
    <source>
        <dbReference type="ARBA" id="ARBA00022679"/>
    </source>
</evidence>
<dbReference type="PANTHER" id="PTHR34848:SF1">
    <property type="entry name" value="BIFUNCTIONAL ADENOSYLCOBALAMIN BIOSYNTHESIS PROTEIN COBU"/>
    <property type="match status" value="1"/>
</dbReference>
<evidence type="ECO:0000256" key="3">
    <source>
        <dbReference type="ARBA" id="ARBA00001522"/>
    </source>
</evidence>
<evidence type="ECO:0000313" key="20">
    <source>
        <dbReference type="EMBL" id="ACE04419.1"/>
    </source>
</evidence>
<evidence type="ECO:0000256" key="18">
    <source>
        <dbReference type="PIRSR" id="PIRSR006135-1"/>
    </source>
</evidence>
<comment type="pathway">
    <text evidence="5">Cofactor biosynthesis; adenosylcobalamin biosynthesis; adenosylcobalamin from cob(II)yrinate a,c-diamide: step 6/7.</text>
</comment>
<evidence type="ECO:0000256" key="13">
    <source>
        <dbReference type="ARBA" id="ARBA00022777"/>
    </source>
</evidence>